<evidence type="ECO:0000313" key="1">
    <source>
        <dbReference type="EMBL" id="AHJ12998.1"/>
    </source>
</evidence>
<dbReference type="EMBL" id="CP007201">
    <property type="protein sequence ID" value="AHJ12998.1"/>
    <property type="molecule type" value="Genomic_DNA"/>
</dbReference>
<accession>A0AA86DYA1</accession>
<dbReference type="KEGG" id="smul:SMUL_1743"/>
<sequence length="305" mass="34191">MRRECSKIASTRSRLLGDEAKTGIVYQGVSWAIGKTTGTNIEFLFDMKDLINYAPLYIRHIFPDTKNRKIAISIPAETYYTSQMRDDGGLVGQMINSIKTEITDLADVKVFPQGVVALNYLVNAKKVDVSNGNMLIIDGGFNTVNSSVVQPDGTGLYTETYYNEIGVNNLLTDFFRKELMVKYAETTSNPQMLKKAFLEERFDAGFTSFDITNEKKRAVEAFVTKLITRITNDLRKKNVSFDQFTFVGGLSYYIKKEIVETTKPFYVPETGGEFLTLLGMAEVAGDEYDLLDLGFGDAKFSPKIS</sequence>
<organism evidence="1 2">
    <name type="scientific">Sulfurospirillum multivorans (strain DM 12446 / JCM 15788 / NBRC 109480)</name>
    <dbReference type="NCBI Taxonomy" id="1150621"/>
    <lineage>
        <taxon>Bacteria</taxon>
        <taxon>Pseudomonadati</taxon>
        <taxon>Campylobacterota</taxon>
        <taxon>Epsilonproteobacteria</taxon>
        <taxon>Campylobacterales</taxon>
        <taxon>Sulfurospirillaceae</taxon>
        <taxon>Sulfurospirillum</taxon>
    </lineage>
</organism>
<name>A0AA86DYA1_SULMK</name>
<evidence type="ECO:0000313" key="2">
    <source>
        <dbReference type="Proteomes" id="UP000019322"/>
    </source>
</evidence>
<proteinExistence type="predicted"/>
<reference evidence="1 2" key="1">
    <citation type="journal article" date="2014" name="Environ. Microbiol.">
        <title>Insights into organohalide respiration and the versatile catabolism of Sulfurospirillum multivorans gained from comparative genomics and physiological studies.</title>
        <authorList>
            <person name="Goris T."/>
            <person name="Schubert T."/>
            <person name="Gadkari J."/>
            <person name="Wubet T."/>
            <person name="Tarkka M."/>
            <person name="Buscot F."/>
            <person name="Adrian L."/>
            <person name="Diekert G."/>
        </authorList>
    </citation>
    <scope>NUCLEOTIDE SEQUENCE [LARGE SCALE GENOMIC DNA]</scope>
    <source>
        <strain evidence="2">DM 12446 / JCM 15788 / NBRC 109480</strain>
    </source>
</reference>
<gene>
    <name evidence="1" type="ORF">SMUL_1743</name>
</gene>
<dbReference type="Gene3D" id="3.30.420.40">
    <property type="match status" value="1"/>
</dbReference>
<dbReference type="Proteomes" id="UP000019322">
    <property type="component" value="Chromosome"/>
</dbReference>
<protein>
    <submittedName>
        <fullName evidence="1">Plasmid segregation protein ParM-like</fullName>
    </submittedName>
</protein>
<dbReference type="AlphaFoldDB" id="A0AA86DYA1"/>
<dbReference type="InterPro" id="IPR043129">
    <property type="entry name" value="ATPase_NBD"/>
</dbReference>
<dbReference type="SUPFAM" id="SSF53067">
    <property type="entry name" value="Actin-like ATPase domain"/>
    <property type="match status" value="1"/>
</dbReference>
<dbReference type="RefSeq" id="WP_025344868.1">
    <property type="nucleotide sequence ID" value="NZ_CP007201.1"/>
</dbReference>